<feature type="domain" description="Nudix hydrolase" evidence="3">
    <location>
        <begin position="6"/>
        <end position="142"/>
    </location>
</feature>
<dbReference type="Proteomes" id="UP000799771">
    <property type="component" value="Unassembled WGS sequence"/>
</dbReference>
<dbReference type="InterPro" id="IPR020476">
    <property type="entry name" value="Nudix_hydrolase"/>
</dbReference>
<dbReference type="AlphaFoldDB" id="A0A6A5ZZU9"/>
<dbReference type="GO" id="GO:0035539">
    <property type="term" value="F:8-oxo-7,8-dihydrodeoxyguanosine triphosphate pyrophosphatase activity"/>
    <property type="evidence" value="ECO:0007669"/>
    <property type="project" value="TreeGrafter"/>
</dbReference>
<dbReference type="OrthoDB" id="447842at2759"/>
<evidence type="ECO:0000256" key="1">
    <source>
        <dbReference type="ARBA" id="ARBA00022801"/>
    </source>
</evidence>
<proteinExistence type="inferred from homology"/>
<protein>
    <recommendedName>
        <fullName evidence="3">Nudix hydrolase domain-containing protein</fullName>
    </recommendedName>
</protein>
<dbReference type="EMBL" id="ML977517">
    <property type="protein sequence ID" value="KAF2125099.1"/>
    <property type="molecule type" value="Genomic_DNA"/>
</dbReference>
<dbReference type="RefSeq" id="XP_033519491.1">
    <property type="nucleotide sequence ID" value="XM_033664361.1"/>
</dbReference>
<dbReference type="FunFam" id="3.90.79.10:FF:000060">
    <property type="entry name" value="Nudix hydrolase 1"/>
    <property type="match status" value="1"/>
</dbReference>
<dbReference type="Pfam" id="PF00293">
    <property type="entry name" value="NUDIX"/>
    <property type="match status" value="1"/>
</dbReference>
<accession>A0A6A5ZZU9</accession>
<dbReference type="GO" id="GO:0006203">
    <property type="term" value="P:dGTP catabolic process"/>
    <property type="evidence" value="ECO:0007669"/>
    <property type="project" value="TreeGrafter"/>
</dbReference>
<comment type="similarity">
    <text evidence="2">Belongs to the Nudix hydrolase family.</text>
</comment>
<dbReference type="PANTHER" id="PTHR16099">
    <property type="entry name" value="8-OXO-DGTP DIPHOSPHATES NUDT15"/>
    <property type="match status" value="1"/>
</dbReference>
<dbReference type="InterPro" id="IPR015797">
    <property type="entry name" value="NUDIX_hydrolase-like_dom_sf"/>
</dbReference>
<keyword evidence="1 2" id="KW-0378">Hydrolase</keyword>
<dbReference type="GeneID" id="54404793"/>
<evidence type="ECO:0000313" key="4">
    <source>
        <dbReference type="EMBL" id="KAF2125099.1"/>
    </source>
</evidence>
<evidence type="ECO:0000259" key="3">
    <source>
        <dbReference type="PROSITE" id="PS51462"/>
    </source>
</evidence>
<dbReference type="InterPro" id="IPR020084">
    <property type="entry name" value="NUDIX_hydrolase_CS"/>
</dbReference>
<dbReference type="Gene3D" id="3.90.79.10">
    <property type="entry name" value="Nucleoside Triphosphate Pyrophosphohydrolase"/>
    <property type="match status" value="1"/>
</dbReference>
<dbReference type="CDD" id="cd04678">
    <property type="entry name" value="NUDIX_MTH2_Nudt15"/>
    <property type="match status" value="1"/>
</dbReference>
<name>A0A6A5ZZU9_9PLEO</name>
<evidence type="ECO:0000313" key="5">
    <source>
        <dbReference type="Proteomes" id="UP000799771"/>
    </source>
</evidence>
<dbReference type="PROSITE" id="PS51462">
    <property type="entry name" value="NUDIX"/>
    <property type="match status" value="1"/>
</dbReference>
<dbReference type="PANTHER" id="PTHR16099:SF5">
    <property type="entry name" value="NUCLEOTIDE TRIPHOSPHATE DIPHOSPHATASE NUDT15"/>
    <property type="match status" value="1"/>
</dbReference>
<dbReference type="PROSITE" id="PS00893">
    <property type="entry name" value="NUDIX_BOX"/>
    <property type="match status" value="1"/>
</dbReference>
<evidence type="ECO:0000256" key="2">
    <source>
        <dbReference type="RuleBase" id="RU003476"/>
    </source>
</evidence>
<sequence>MATPERPKIGVGVIIHDSAGNIIMGERAGSHGAGTMQCPGGHLEYGESFAETAAREVLEETGLEVGNITFLTATNDVFGEGKHYVTVYVTCVITGEERVPRPMEPHKCAKWEWVPWSQMWAWAGEQARAEDEGREVQKKMFLPLVNLWRTYPELENCLVGR</sequence>
<keyword evidence="5" id="KW-1185">Reference proteome</keyword>
<dbReference type="InterPro" id="IPR000086">
    <property type="entry name" value="NUDIX_hydrolase_dom"/>
</dbReference>
<organism evidence="4 5">
    <name type="scientific">Dothidotthia symphoricarpi CBS 119687</name>
    <dbReference type="NCBI Taxonomy" id="1392245"/>
    <lineage>
        <taxon>Eukaryota</taxon>
        <taxon>Fungi</taxon>
        <taxon>Dikarya</taxon>
        <taxon>Ascomycota</taxon>
        <taxon>Pezizomycotina</taxon>
        <taxon>Dothideomycetes</taxon>
        <taxon>Pleosporomycetidae</taxon>
        <taxon>Pleosporales</taxon>
        <taxon>Dothidotthiaceae</taxon>
        <taxon>Dothidotthia</taxon>
    </lineage>
</organism>
<dbReference type="SUPFAM" id="SSF55811">
    <property type="entry name" value="Nudix"/>
    <property type="match status" value="1"/>
</dbReference>
<dbReference type="PRINTS" id="PR00502">
    <property type="entry name" value="NUDIXFAMILY"/>
</dbReference>
<gene>
    <name evidence="4" type="ORF">P153DRAFT_300992</name>
</gene>
<dbReference type="GO" id="GO:0005829">
    <property type="term" value="C:cytosol"/>
    <property type="evidence" value="ECO:0007669"/>
    <property type="project" value="TreeGrafter"/>
</dbReference>
<reference evidence="4" key="1">
    <citation type="journal article" date="2020" name="Stud. Mycol.">
        <title>101 Dothideomycetes genomes: a test case for predicting lifestyles and emergence of pathogens.</title>
        <authorList>
            <person name="Haridas S."/>
            <person name="Albert R."/>
            <person name="Binder M."/>
            <person name="Bloem J."/>
            <person name="Labutti K."/>
            <person name="Salamov A."/>
            <person name="Andreopoulos B."/>
            <person name="Baker S."/>
            <person name="Barry K."/>
            <person name="Bills G."/>
            <person name="Bluhm B."/>
            <person name="Cannon C."/>
            <person name="Castanera R."/>
            <person name="Culley D."/>
            <person name="Daum C."/>
            <person name="Ezra D."/>
            <person name="Gonzalez J."/>
            <person name="Henrissat B."/>
            <person name="Kuo A."/>
            <person name="Liang C."/>
            <person name="Lipzen A."/>
            <person name="Lutzoni F."/>
            <person name="Magnuson J."/>
            <person name="Mondo S."/>
            <person name="Nolan M."/>
            <person name="Ohm R."/>
            <person name="Pangilinan J."/>
            <person name="Park H.-J."/>
            <person name="Ramirez L."/>
            <person name="Alfaro M."/>
            <person name="Sun H."/>
            <person name="Tritt A."/>
            <person name="Yoshinaga Y."/>
            <person name="Zwiers L.-H."/>
            <person name="Turgeon B."/>
            <person name="Goodwin S."/>
            <person name="Spatafora J."/>
            <person name="Crous P."/>
            <person name="Grigoriev I."/>
        </authorList>
    </citation>
    <scope>NUCLEOTIDE SEQUENCE</scope>
    <source>
        <strain evidence="4">CBS 119687</strain>
    </source>
</reference>